<dbReference type="Pfam" id="PF13411">
    <property type="entry name" value="MerR_1"/>
    <property type="match status" value="1"/>
</dbReference>
<dbReference type="KEGG" id="cpi:Cpin_5621"/>
<dbReference type="InterPro" id="IPR000551">
    <property type="entry name" value="MerR-type_HTH_dom"/>
</dbReference>
<evidence type="ECO:0000256" key="1">
    <source>
        <dbReference type="ARBA" id="ARBA00022491"/>
    </source>
</evidence>
<dbReference type="Gene3D" id="3.40.50.280">
    <property type="entry name" value="Cobalamin-binding domain"/>
    <property type="match status" value="1"/>
</dbReference>
<dbReference type="GO" id="GO:0046872">
    <property type="term" value="F:metal ion binding"/>
    <property type="evidence" value="ECO:0007669"/>
    <property type="project" value="InterPro"/>
</dbReference>
<dbReference type="SUPFAM" id="SSF46955">
    <property type="entry name" value="Putative DNA-binding domain"/>
    <property type="match status" value="1"/>
</dbReference>
<protein>
    <submittedName>
        <fullName evidence="6">Transcriptional regulator, MerR family</fullName>
    </submittedName>
</protein>
<name>A0A979G9C7_CHIPD</name>
<dbReference type="AlphaFoldDB" id="A0A979G9C7"/>
<dbReference type="SMART" id="SM00422">
    <property type="entry name" value="HTH_MERR"/>
    <property type="match status" value="1"/>
</dbReference>
<keyword evidence="2" id="KW-0805">Transcription regulation</keyword>
<evidence type="ECO:0000256" key="4">
    <source>
        <dbReference type="ARBA" id="ARBA00023163"/>
    </source>
</evidence>
<accession>A0A979G9C7</accession>
<proteinExistence type="predicted"/>
<dbReference type="CDD" id="cd01104">
    <property type="entry name" value="HTH_MlrA-CarA"/>
    <property type="match status" value="1"/>
</dbReference>
<evidence type="ECO:0000256" key="2">
    <source>
        <dbReference type="ARBA" id="ARBA00023015"/>
    </source>
</evidence>
<keyword evidence="1" id="KW-0678">Repressor</keyword>
<dbReference type="InterPro" id="IPR036724">
    <property type="entry name" value="Cobalamin-bd_sf"/>
</dbReference>
<dbReference type="InterPro" id="IPR036594">
    <property type="entry name" value="Meth_synthase_dom"/>
</dbReference>
<dbReference type="GO" id="GO:0031419">
    <property type="term" value="F:cobalamin binding"/>
    <property type="evidence" value="ECO:0007669"/>
    <property type="project" value="InterPro"/>
</dbReference>
<keyword evidence="4" id="KW-0804">Transcription</keyword>
<evidence type="ECO:0000256" key="3">
    <source>
        <dbReference type="ARBA" id="ARBA00023125"/>
    </source>
</evidence>
<keyword evidence="3" id="KW-0238">DNA-binding</keyword>
<dbReference type="Gene3D" id="1.10.1660.10">
    <property type="match status" value="1"/>
</dbReference>
<dbReference type="InterPro" id="IPR047057">
    <property type="entry name" value="MerR_fam"/>
</dbReference>
<dbReference type="PANTHER" id="PTHR30204:SF69">
    <property type="entry name" value="MERR-FAMILY TRANSCRIPTIONAL REGULATOR"/>
    <property type="match status" value="1"/>
</dbReference>
<dbReference type="Proteomes" id="UP000002215">
    <property type="component" value="Chromosome"/>
</dbReference>
<dbReference type="GO" id="GO:0003677">
    <property type="term" value="F:DNA binding"/>
    <property type="evidence" value="ECO:0007669"/>
    <property type="project" value="UniProtKB-KW"/>
</dbReference>
<dbReference type="InterPro" id="IPR003759">
    <property type="entry name" value="Cbl-bd_cap"/>
</dbReference>
<dbReference type="GO" id="GO:0003700">
    <property type="term" value="F:DNA-binding transcription factor activity"/>
    <property type="evidence" value="ECO:0007669"/>
    <property type="project" value="InterPro"/>
</dbReference>
<evidence type="ECO:0000313" key="7">
    <source>
        <dbReference type="Proteomes" id="UP000002215"/>
    </source>
</evidence>
<sequence>MATENYSIKDLEKLSGIKAHTLRIWEKRYGIIKPGRTDTNIRYYGNEELKKILNISLLNQHGYKISAISEMNDEEIAEKASSVGLFSQNGSTDENLLLSLIDMDEQLFNITFSGLMMKRGFEDTIISSIFPFFHRIGIMWQAGTINPAQEHFFSNLIRSKIIMATEALNKHPETNADVALLFLPEGELHEIGLLFYNYALRARGYRTIYLGQSVPHDSLYRVITICKPNLIVTGMTNPITSKDFMAFSQQLCEFAPGLNIYFTGPIPAGVRDILPSNARSVKDLLSLMQITQKA</sequence>
<feature type="domain" description="HTH merR-type" evidence="5">
    <location>
        <begin position="5"/>
        <end position="74"/>
    </location>
</feature>
<reference evidence="7" key="1">
    <citation type="submission" date="2009-08" db="EMBL/GenBank/DDBJ databases">
        <title>The complete genome of Chitinophaga pinensis DSM 2588.</title>
        <authorList>
            <consortium name="US DOE Joint Genome Institute (JGI-PGF)"/>
            <person name="Lucas S."/>
            <person name="Copeland A."/>
            <person name="Lapidus A."/>
            <person name="Glavina del Rio T."/>
            <person name="Dalin E."/>
            <person name="Tice H."/>
            <person name="Bruce D."/>
            <person name="Goodwin L."/>
            <person name="Pitluck S."/>
            <person name="Kyrpides N."/>
            <person name="Mavromatis K."/>
            <person name="Ivanova N."/>
            <person name="Mikhailova N."/>
            <person name="Sims D."/>
            <person name="Meinche L."/>
            <person name="Brettin T."/>
            <person name="Detter J.C."/>
            <person name="Han C."/>
            <person name="Larimer F."/>
            <person name="Land M."/>
            <person name="Hauser L."/>
            <person name="Markowitz V."/>
            <person name="Cheng J.-F."/>
            <person name="Hugenholtz P."/>
            <person name="Woyke T."/>
            <person name="Wu D."/>
            <person name="Spring S."/>
            <person name="Klenk H.-P."/>
            <person name="Eisen J.A."/>
        </authorList>
    </citation>
    <scope>NUCLEOTIDE SEQUENCE [LARGE SCALE GENOMIC DNA]</scope>
    <source>
        <strain evidence="7">ATCC 43595 / DSM 2588 / LMG 13176 / NBRC 15968 / NCIMB 11800 / UQM 2034</strain>
    </source>
</reference>
<dbReference type="OrthoDB" id="9800334at2"/>
<dbReference type="PANTHER" id="PTHR30204">
    <property type="entry name" value="REDOX-CYCLING DRUG-SENSING TRANSCRIPTIONAL ACTIVATOR SOXR"/>
    <property type="match status" value="1"/>
</dbReference>
<dbReference type="PROSITE" id="PS50937">
    <property type="entry name" value="HTH_MERR_2"/>
    <property type="match status" value="1"/>
</dbReference>
<dbReference type="EMBL" id="CP001699">
    <property type="protein sequence ID" value="ACU63047.1"/>
    <property type="molecule type" value="Genomic_DNA"/>
</dbReference>
<evidence type="ECO:0000313" key="6">
    <source>
        <dbReference type="EMBL" id="ACU63047.1"/>
    </source>
</evidence>
<dbReference type="Pfam" id="PF02607">
    <property type="entry name" value="B12-binding_2"/>
    <property type="match status" value="1"/>
</dbReference>
<reference evidence="6 7" key="2">
    <citation type="journal article" date="2010" name="Stand. Genomic Sci.">
        <title>Complete genome sequence of Chitinophaga pinensis type strain (UQM 2034).</title>
        <authorList>
            <person name="Glavina Del Rio T."/>
            <person name="Abt B."/>
            <person name="Spring S."/>
            <person name="Lapidus A."/>
            <person name="Nolan M."/>
            <person name="Tice H."/>
            <person name="Copeland A."/>
            <person name="Cheng J.F."/>
            <person name="Chen F."/>
            <person name="Bruce D."/>
            <person name="Goodwin L."/>
            <person name="Pitluck S."/>
            <person name="Ivanova N."/>
            <person name="Mavromatis K."/>
            <person name="Mikhailova N."/>
            <person name="Pati A."/>
            <person name="Chen A."/>
            <person name="Palaniappan K."/>
            <person name="Land M."/>
            <person name="Hauser L."/>
            <person name="Chang Y.J."/>
            <person name="Jeffries C.D."/>
            <person name="Chain P."/>
            <person name="Saunders E."/>
            <person name="Detter J.C."/>
            <person name="Brettin T."/>
            <person name="Rohde M."/>
            <person name="Goker M."/>
            <person name="Bristow J."/>
            <person name="Eisen J.A."/>
            <person name="Markowitz V."/>
            <person name="Hugenholtz P."/>
            <person name="Kyrpides N.C."/>
            <person name="Klenk H.P."/>
            <person name="Lucas S."/>
        </authorList>
    </citation>
    <scope>NUCLEOTIDE SEQUENCE [LARGE SCALE GENOMIC DNA]</scope>
    <source>
        <strain evidence="7">ATCC 43595 / DSM 2588 / LMG 13176 / NBRC 15968 / NCIMB 11800 / UQM 2034</strain>
    </source>
</reference>
<dbReference type="InterPro" id="IPR009061">
    <property type="entry name" value="DNA-bd_dom_put_sf"/>
</dbReference>
<dbReference type="RefSeq" id="WP_012793214.1">
    <property type="nucleotide sequence ID" value="NC_013132.1"/>
</dbReference>
<evidence type="ECO:0000259" key="5">
    <source>
        <dbReference type="PROSITE" id="PS50937"/>
    </source>
</evidence>
<organism evidence="6 7">
    <name type="scientific">Chitinophaga pinensis (strain ATCC 43595 / DSM 2588 / LMG 13176 / NBRC 15968 / NCIMB 11800 / UQM 2034)</name>
    <dbReference type="NCBI Taxonomy" id="485918"/>
    <lineage>
        <taxon>Bacteria</taxon>
        <taxon>Pseudomonadati</taxon>
        <taxon>Bacteroidota</taxon>
        <taxon>Chitinophagia</taxon>
        <taxon>Chitinophagales</taxon>
        <taxon>Chitinophagaceae</taxon>
        <taxon>Chitinophaga</taxon>
    </lineage>
</organism>
<gene>
    <name evidence="6" type="ordered locus">Cpin_5621</name>
</gene>
<dbReference type="SUPFAM" id="SSF52242">
    <property type="entry name" value="Cobalamin (vitamin B12)-binding domain"/>
    <property type="match status" value="1"/>
</dbReference>
<dbReference type="Gene3D" id="1.10.1240.10">
    <property type="entry name" value="Methionine synthase domain"/>
    <property type="match status" value="1"/>
</dbReference>